<evidence type="ECO:0000256" key="1">
    <source>
        <dbReference type="ARBA" id="ARBA00005165"/>
    </source>
</evidence>
<comment type="similarity">
    <text evidence="9 10">Belongs to the thiamine-phosphate synthase family.</text>
</comment>
<evidence type="ECO:0000259" key="12">
    <source>
        <dbReference type="Pfam" id="PF02581"/>
    </source>
</evidence>
<comment type="catalytic activity">
    <reaction evidence="7 9 10">
        <text>2-(2-carboxy-4-methylthiazol-5-yl)ethyl phosphate + 4-amino-2-methyl-5-(diphosphooxymethyl)pyrimidine + 2 H(+) = thiamine phosphate + CO2 + diphosphate</text>
        <dbReference type="Rhea" id="RHEA:47848"/>
        <dbReference type="ChEBI" id="CHEBI:15378"/>
        <dbReference type="ChEBI" id="CHEBI:16526"/>
        <dbReference type="ChEBI" id="CHEBI:33019"/>
        <dbReference type="ChEBI" id="CHEBI:37575"/>
        <dbReference type="ChEBI" id="CHEBI:57841"/>
        <dbReference type="ChEBI" id="CHEBI:62890"/>
        <dbReference type="EC" id="2.5.1.3"/>
    </reaction>
</comment>
<evidence type="ECO:0000256" key="5">
    <source>
        <dbReference type="ARBA" id="ARBA00022977"/>
    </source>
</evidence>
<accession>A0A831RMX9</accession>
<keyword evidence="3 9" id="KW-0479">Metal-binding</keyword>
<dbReference type="Pfam" id="PF02581">
    <property type="entry name" value="TMP-TENI"/>
    <property type="match status" value="1"/>
</dbReference>
<comment type="cofactor">
    <cofactor evidence="9">
        <name>Mg(2+)</name>
        <dbReference type="ChEBI" id="CHEBI:18420"/>
    </cofactor>
    <text evidence="9">Binds 1 Mg(2+) ion per subunit.</text>
</comment>
<dbReference type="HAMAP" id="MF_00097">
    <property type="entry name" value="TMP_synthase"/>
    <property type="match status" value="1"/>
</dbReference>
<evidence type="ECO:0000256" key="6">
    <source>
        <dbReference type="ARBA" id="ARBA00047334"/>
    </source>
</evidence>
<gene>
    <name evidence="9" type="primary">thiE</name>
    <name evidence="13" type="ORF">ENI96_05560</name>
</gene>
<dbReference type="GO" id="GO:0000287">
    <property type="term" value="F:magnesium ion binding"/>
    <property type="evidence" value="ECO:0007669"/>
    <property type="project" value="UniProtKB-UniRule"/>
</dbReference>
<organism evidence="13">
    <name type="scientific">Sedimenticola thiotaurini</name>
    <dbReference type="NCBI Taxonomy" id="1543721"/>
    <lineage>
        <taxon>Bacteria</taxon>
        <taxon>Pseudomonadati</taxon>
        <taxon>Pseudomonadota</taxon>
        <taxon>Gammaproteobacteria</taxon>
        <taxon>Chromatiales</taxon>
        <taxon>Sedimenticolaceae</taxon>
        <taxon>Sedimenticola</taxon>
    </lineage>
</organism>
<reference evidence="13" key="1">
    <citation type="journal article" date="2020" name="mSystems">
        <title>Genome- and Community-Level Interaction Insights into Carbon Utilization and Element Cycling Functions of Hydrothermarchaeota in Hydrothermal Sediment.</title>
        <authorList>
            <person name="Zhou Z."/>
            <person name="Liu Y."/>
            <person name="Xu W."/>
            <person name="Pan J."/>
            <person name="Luo Z.H."/>
            <person name="Li M."/>
        </authorList>
    </citation>
    <scope>NUCLEOTIDE SEQUENCE [LARGE SCALE GENOMIC DNA]</scope>
    <source>
        <strain evidence="13">HyVt-443</strain>
    </source>
</reference>
<evidence type="ECO:0000256" key="4">
    <source>
        <dbReference type="ARBA" id="ARBA00022842"/>
    </source>
</evidence>
<dbReference type="GO" id="GO:0005737">
    <property type="term" value="C:cytoplasm"/>
    <property type="evidence" value="ECO:0007669"/>
    <property type="project" value="TreeGrafter"/>
</dbReference>
<evidence type="ECO:0000256" key="11">
    <source>
        <dbReference type="RuleBase" id="RU004253"/>
    </source>
</evidence>
<evidence type="ECO:0000256" key="7">
    <source>
        <dbReference type="ARBA" id="ARBA00047851"/>
    </source>
</evidence>
<name>A0A831RMX9_9GAMM</name>
<dbReference type="EMBL" id="DRKP01000062">
    <property type="protein sequence ID" value="HEB95880.1"/>
    <property type="molecule type" value="Genomic_DNA"/>
</dbReference>
<dbReference type="InterPro" id="IPR022998">
    <property type="entry name" value="ThiamineP_synth_TenI"/>
</dbReference>
<comment type="catalytic activity">
    <reaction evidence="8 9 10">
        <text>2-[(2R,5Z)-2-carboxy-4-methylthiazol-5(2H)-ylidene]ethyl phosphate + 4-amino-2-methyl-5-(diphosphooxymethyl)pyrimidine + 2 H(+) = thiamine phosphate + CO2 + diphosphate</text>
        <dbReference type="Rhea" id="RHEA:47844"/>
        <dbReference type="ChEBI" id="CHEBI:15378"/>
        <dbReference type="ChEBI" id="CHEBI:16526"/>
        <dbReference type="ChEBI" id="CHEBI:33019"/>
        <dbReference type="ChEBI" id="CHEBI:37575"/>
        <dbReference type="ChEBI" id="CHEBI:57841"/>
        <dbReference type="ChEBI" id="CHEBI:62899"/>
        <dbReference type="EC" id="2.5.1.3"/>
    </reaction>
</comment>
<keyword evidence="4 9" id="KW-0460">Magnesium</keyword>
<dbReference type="InterPro" id="IPR013785">
    <property type="entry name" value="Aldolase_TIM"/>
</dbReference>
<comment type="pathway">
    <text evidence="1 9 11">Cofactor biosynthesis; thiamine diphosphate biosynthesis; thiamine phosphate from 4-amino-2-methyl-5-diphosphomethylpyrimidine and 4-methyl-5-(2-phosphoethyl)-thiazole: step 1/1.</text>
</comment>
<comment type="catalytic activity">
    <reaction evidence="6 9 10">
        <text>4-methyl-5-(2-phosphooxyethyl)-thiazole + 4-amino-2-methyl-5-(diphosphooxymethyl)pyrimidine + H(+) = thiamine phosphate + diphosphate</text>
        <dbReference type="Rhea" id="RHEA:22328"/>
        <dbReference type="ChEBI" id="CHEBI:15378"/>
        <dbReference type="ChEBI" id="CHEBI:33019"/>
        <dbReference type="ChEBI" id="CHEBI:37575"/>
        <dbReference type="ChEBI" id="CHEBI:57841"/>
        <dbReference type="ChEBI" id="CHEBI:58296"/>
        <dbReference type="EC" id="2.5.1.3"/>
    </reaction>
</comment>
<dbReference type="InterPro" id="IPR036206">
    <property type="entry name" value="ThiamineP_synth_sf"/>
</dbReference>
<dbReference type="CDD" id="cd00564">
    <property type="entry name" value="TMP_TenI"/>
    <property type="match status" value="1"/>
</dbReference>
<feature type="binding site" evidence="9">
    <location>
        <position position="140"/>
    </location>
    <ligand>
        <name>4-amino-2-methyl-5-(diphosphooxymethyl)pyrimidine</name>
        <dbReference type="ChEBI" id="CHEBI:57841"/>
    </ligand>
</feature>
<dbReference type="InterPro" id="IPR034291">
    <property type="entry name" value="TMP_synthase"/>
</dbReference>
<dbReference type="GO" id="GO:0004789">
    <property type="term" value="F:thiamine-phosphate diphosphorylase activity"/>
    <property type="evidence" value="ECO:0007669"/>
    <property type="project" value="UniProtKB-UniRule"/>
</dbReference>
<feature type="binding site" evidence="9">
    <location>
        <position position="110"/>
    </location>
    <ligand>
        <name>4-amino-2-methyl-5-(diphosphooxymethyl)pyrimidine</name>
        <dbReference type="ChEBI" id="CHEBI:57841"/>
    </ligand>
</feature>
<dbReference type="GO" id="GO:0009228">
    <property type="term" value="P:thiamine biosynthetic process"/>
    <property type="evidence" value="ECO:0007669"/>
    <property type="project" value="UniProtKB-KW"/>
</dbReference>
<dbReference type="Proteomes" id="UP000886251">
    <property type="component" value="Unassembled WGS sequence"/>
</dbReference>
<dbReference type="PANTHER" id="PTHR20857">
    <property type="entry name" value="THIAMINE-PHOSPHATE PYROPHOSPHORYLASE"/>
    <property type="match status" value="1"/>
</dbReference>
<dbReference type="EC" id="2.5.1.3" evidence="9"/>
<dbReference type="AlphaFoldDB" id="A0A831RMX9"/>
<protein>
    <recommendedName>
        <fullName evidence="9">Thiamine-phosphate synthase</fullName>
        <shortName evidence="9">TP synthase</shortName>
        <shortName evidence="9">TPS</shortName>
        <ecNumber evidence="9">2.5.1.3</ecNumber>
    </recommendedName>
    <alternativeName>
        <fullName evidence="9">Thiamine-phosphate pyrophosphorylase</fullName>
        <shortName evidence="9">TMP pyrophosphorylase</shortName>
        <shortName evidence="9">TMP-PPase</shortName>
    </alternativeName>
</protein>
<sequence>MTHHFDLRGLYAITDPGLAAGDLAGRVESALLGGARAIQYRDKGDDGERRRHEARTLQALCRRFRVPLIVNDDLELARLIGADGVHLGRDDPDPARARALLGPDAVIGVSCYDRLELARAAAAAGADYVAFGRFFPSRSKPEAVPATADLLHRARDELSLPLVAIGGITPENGGPLVAAGASMLAVIHGVFGQPDVRAACQRFQPLFAQRGQTT</sequence>
<evidence type="ECO:0000256" key="9">
    <source>
        <dbReference type="HAMAP-Rule" id="MF_00097"/>
    </source>
</evidence>
<comment type="caution">
    <text evidence="9">Lacks conserved residue(s) required for the propagation of feature annotation.</text>
</comment>
<dbReference type="GO" id="GO:0009229">
    <property type="term" value="P:thiamine diphosphate biosynthetic process"/>
    <property type="evidence" value="ECO:0007669"/>
    <property type="project" value="UniProtKB-UniRule"/>
</dbReference>
<feature type="domain" description="Thiamine phosphate synthase/TenI" evidence="12">
    <location>
        <begin position="10"/>
        <end position="190"/>
    </location>
</feature>
<feature type="binding site" evidence="9">
    <location>
        <begin position="137"/>
        <end position="139"/>
    </location>
    <ligand>
        <name>2-[(2R,5Z)-2-carboxy-4-methylthiazol-5(2H)-ylidene]ethyl phosphate</name>
        <dbReference type="ChEBI" id="CHEBI:62899"/>
    </ligand>
</feature>
<evidence type="ECO:0000256" key="10">
    <source>
        <dbReference type="RuleBase" id="RU003826"/>
    </source>
</evidence>
<comment type="function">
    <text evidence="9">Condenses 4-methyl-5-(beta-hydroxyethyl)thiazole monophosphate (THZ-P) and 2-methyl-4-amino-5-hydroxymethyl pyrimidine pyrophosphate (HMP-PP) to form thiamine monophosphate (TMP).</text>
</comment>
<dbReference type="UniPathway" id="UPA00060">
    <property type="reaction ID" value="UER00141"/>
</dbReference>
<feature type="binding site" evidence="9">
    <location>
        <position position="91"/>
    </location>
    <ligand>
        <name>Mg(2+)</name>
        <dbReference type="ChEBI" id="CHEBI:18420"/>
    </ligand>
</feature>
<dbReference type="Gene3D" id="3.20.20.70">
    <property type="entry name" value="Aldolase class I"/>
    <property type="match status" value="1"/>
</dbReference>
<keyword evidence="2 9" id="KW-0808">Transferase</keyword>
<comment type="caution">
    <text evidence="13">The sequence shown here is derived from an EMBL/GenBank/DDBJ whole genome shotgun (WGS) entry which is preliminary data.</text>
</comment>
<dbReference type="SUPFAM" id="SSF51391">
    <property type="entry name" value="Thiamin phosphate synthase"/>
    <property type="match status" value="1"/>
</dbReference>
<feature type="binding site" evidence="9">
    <location>
        <position position="167"/>
    </location>
    <ligand>
        <name>2-[(2R,5Z)-2-carboxy-4-methylthiazol-5(2H)-ylidene]ethyl phosphate</name>
        <dbReference type="ChEBI" id="CHEBI:62899"/>
    </ligand>
</feature>
<proteinExistence type="inferred from homology"/>
<dbReference type="NCBIfam" id="TIGR00693">
    <property type="entry name" value="thiE"/>
    <property type="match status" value="1"/>
</dbReference>
<feature type="binding site" evidence="9">
    <location>
        <position position="72"/>
    </location>
    <ligand>
        <name>Mg(2+)</name>
        <dbReference type="ChEBI" id="CHEBI:18420"/>
    </ligand>
</feature>
<evidence type="ECO:0000313" key="13">
    <source>
        <dbReference type="EMBL" id="HEB95880.1"/>
    </source>
</evidence>
<feature type="binding site" evidence="9">
    <location>
        <begin position="39"/>
        <end position="43"/>
    </location>
    <ligand>
        <name>4-amino-2-methyl-5-(diphosphooxymethyl)pyrimidine</name>
        <dbReference type="ChEBI" id="CHEBI:57841"/>
    </ligand>
</feature>
<evidence type="ECO:0000256" key="3">
    <source>
        <dbReference type="ARBA" id="ARBA00022723"/>
    </source>
</evidence>
<feature type="binding site" evidence="9">
    <location>
        <position position="71"/>
    </location>
    <ligand>
        <name>4-amino-2-methyl-5-(diphosphooxymethyl)pyrimidine</name>
        <dbReference type="ChEBI" id="CHEBI:57841"/>
    </ligand>
</feature>
<dbReference type="PANTHER" id="PTHR20857:SF15">
    <property type="entry name" value="THIAMINE-PHOSPHATE SYNTHASE"/>
    <property type="match status" value="1"/>
</dbReference>
<evidence type="ECO:0000256" key="2">
    <source>
        <dbReference type="ARBA" id="ARBA00022679"/>
    </source>
</evidence>
<keyword evidence="5 9" id="KW-0784">Thiamine biosynthesis</keyword>
<evidence type="ECO:0000256" key="8">
    <source>
        <dbReference type="ARBA" id="ARBA00047883"/>
    </source>
</evidence>